<proteinExistence type="predicted"/>
<evidence type="ECO:0000313" key="2">
    <source>
        <dbReference type="Proteomes" id="UP000826550"/>
    </source>
</evidence>
<accession>A0ABX8WDH6</accession>
<dbReference type="Proteomes" id="UP000826550">
    <property type="component" value="Chromosome"/>
</dbReference>
<evidence type="ECO:0000313" key="1">
    <source>
        <dbReference type="EMBL" id="QYN53206.1"/>
    </source>
</evidence>
<protein>
    <submittedName>
        <fullName evidence="1">Uncharacterized protein</fullName>
    </submittedName>
</protein>
<reference evidence="1 2" key="1">
    <citation type="submission" date="2020-01" db="EMBL/GenBank/DDBJ databases">
        <title>Vast differences in strain-level diversity in the gut microbiota of two closely related honey bee species.</title>
        <authorList>
            <person name="Ellegaard K.M."/>
            <person name="Suenami S."/>
            <person name="Miyazaki R."/>
            <person name="Engel P."/>
        </authorList>
    </citation>
    <scope>NUCLEOTIDE SEQUENCE [LARGE SCALE GENOMIC DNA]</scope>
    <source>
        <strain evidence="1 2">ESL0416</strain>
    </source>
</reference>
<dbReference type="EMBL" id="CP048268">
    <property type="protein sequence ID" value="QYN53206.1"/>
    <property type="molecule type" value="Genomic_DNA"/>
</dbReference>
<organism evidence="1 2">
    <name type="scientific">Lactobacillus panisapium</name>
    <dbReference type="NCBI Taxonomy" id="2012495"/>
    <lineage>
        <taxon>Bacteria</taxon>
        <taxon>Bacillati</taxon>
        <taxon>Bacillota</taxon>
        <taxon>Bacilli</taxon>
        <taxon>Lactobacillales</taxon>
        <taxon>Lactobacillaceae</taxon>
        <taxon>Lactobacillus</taxon>
    </lineage>
</organism>
<dbReference type="RefSeq" id="WP_220219972.1">
    <property type="nucleotide sequence ID" value="NZ_CP048268.1"/>
</dbReference>
<sequence length="76" mass="8909">MKFRYNLGVRKLLHLNETLNESSIIDSPNWTSGAYPDVLPASFKEKWSKIVNIELKYKVKKKMKTLKGCDLDFFIK</sequence>
<gene>
    <name evidence="1" type="ORF">GYM71_07130</name>
</gene>
<keyword evidence="2" id="KW-1185">Reference proteome</keyword>
<name>A0ABX8WDH6_9LACO</name>